<comment type="similarity">
    <text evidence="2 6">Belongs to the class-III pyridoxal-phosphate-dependent aminotransferase family.</text>
</comment>
<comment type="caution">
    <text evidence="7">The sequence shown here is derived from an EMBL/GenBank/DDBJ whole genome shotgun (WGS) entry which is preliminary data.</text>
</comment>
<dbReference type="Gene3D" id="3.40.640.10">
    <property type="entry name" value="Type I PLP-dependent aspartate aminotransferase-like (Major domain)"/>
    <property type="match status" value="1"/>
</dbReference>
<dbReference type="NCBIfam" id="NF005682">
    <property type="entry name" value="PRK07480.1"/>
    <property type="match status" value="1"/>
</dbReference>
<dbReference type="Proteomes" id="UP000271631">
    <property type="component" value="Unassembled WGS sequence"/>
</dbReference>
<evidence type="ECO:0000256" key="2">
    <source>
        <dbReference type="ARBA" id="ARBA00008954"/>
    </source>
</evidence>
<accession>A0A3M6BMY1</accession>
<name>A0A3M6BMY1_PSEYM</name>
<dbReference type="InterPro" id="IPR015422">
    <property type="entry name" value="PyrdxlP-dep_Trfase_small"/>
</dbReference>
<reference evidence="7 8" key="1">
    <citation type="submission" date="2018-08" db="EMBL/GenBank/DDBJ databases">
        <title>Recombination of ecologically and evolutionarily significant loci maintains genetic cohesion in the Pseudomonas syringae species complex.</title>
        <authorList>
            <person name="Dillon M."/>
            <person name="Thakur S."/>
            <person name="Almeida R.N.D."/>
            <person name="Weir B.S."/>
            <person name="Guttman D.S."/>
        </authorList>
    </citation>
    <scope>NUCLEOTIDE SEQUENCE [LARGE SCALE GENOMIC DNA]</scope>
    <source>
        <strain evidence="7 8">ICMP 11281</strain>
    </source>
</reference>
<keyword evidence="4 7" id="KW-0808">Transferase</keyword>
<dbReference type="Pfam" id="PF00202">
    <property type="entry name" value="Aminotran_3"/>
    <property type="match status" value="1"/>
</dbReference>
<dbReference type="PANTHER" id="PTHR43094">
    <property type="entry name" value="AMINOTRANSFERASE"/>
    <property type="match status" value="1"/>
</dbReference>
<dbReference type="GO" id="GO:0030170">
    <property type="term" value="F:pyridoxal phosphate binding"/>
    <property type="evidence" value="ECO:0007669"/>
    <property type="project" value="InterPro"/>
</dbReference>
<evidence type="ECO:0000313" key="7">
    <source>
        <dbReference type="EMBL" id="RMV32750.1"/>
    </source>
</evidence>
<evidence type="ECO:0000313" key="8">
    <source>
        <dbReference type="Proteomes" id="UP000271631"/>
    </source>
</evidence>
<organism evidence="7 8">
    <name type="scientific">Pseudomonas syringae pv. maculicola</name>
    <dbReference type="NCBI Taxonomy" id="59511"/>
    <lineage>
        <taxon>Bacteria</taxon>
        <taxon>Pseudomonadati</taxon>
        <taxon>Pseudomonadota</taxon>
        <taxon>Gammaproteobacteria</taxon>
        <taxon>Pseudomonadales</taxon>
        <taxon>Pseudomonadaceae</taxon>
        <taxon>Pseudomonas</taxon>
    </lineage>
</organism>
<protein>
    <submittedName>
        <fullName evidence="7">Putative aminotransferase</fullName>
    </submittedName>
</protein>
<dbReference type="InterPro" id="IPR005814">
    <property type="entry name" value="Aminotrans_3"/>
</dbReference>
<evidence type="ECO:0000256" key="1">
    <source>
        <dbReference type="ARBA" id="ARBA00001933"/>
    </source>
</evidence>
<dbReference type="PROSITE" id="PS00600">
    <property type="entry name" value="AA_TRANSFER_CLASS_3"/>
    <property type="match status" value="1"/>
</dbReference>
<dbReference type="NCBIfam" id="NF004767">
    <property type="entry name" value="PRK06105.1"/>
    <property type="match status" value="1"/>
</dbReference>
<evidence type="ECO:0000256" key="6">
    <source>
        <dbReference type="RuleBase" id="RU003560"/>
    </source>
</evidence>
<proteinExistence type="inferred from homology"/>
<dbReference type="FunFam" id="3.40.640.10:FF:000014">
    <property type="entry name" value="Adenosylmethionine-8-amino-7-oxononanoate aminotransferase, probable"/>
    <property type="match status" value="1"/>
</dbReference>
<evidence type="ECO:0000256" key="4">
    <source>
        <dbReference type="ARBA" id="ARBA00022679"/>
    </source>
</evidence>
<dbReference type="Gene3D" id="3.90.1150.10">
    <property type="entry name" value="Aspartate Aminotransferase, domain 1"/>
    <property type="match status" value="1"/>
</dbReference>
<sequence length="471" mass="52085">MMRGALTTDLKQRKCCMSANNNPQTLEWQALSSEHHLAPFSDYKQLKEKGPRIITRAEGVYLWDSEGHKILDGMSGLWCVAIGYGREELADAASKQMRELPYYNLFFQTAHPPVLELAKAISEIAPQGMNHVFFTGSGSEGNDTMLRMVRHYWALKGQPNKKTIISRVNGYHGSTVAGASLGGMTYMHEQGDLPIPGIAHIPQPYWFGEGGDMTPDEFGVWAAEQLEKKILELGVENVAAFIAEPVQGAGGVIVPPESYWPKIKEILSRYDILFAADEVICGFGRTGEWFGSDFYGLKPDMMTIAKGLTSGYVPMGGLIVRDEIVAVLNEGGDFNHGFTYSGHPVAAAVALENIRILREERIVERVKSETAPYLQKRLRELNDHPLVGEVRGVGLLGAIELVKDKVTRERYTDKGAGMICRTFCFENGLIMRAVDDTMIIAPPLVISFAQIDELVEKARTCLDLTLAVLQS</sequence>
<dbReference type="CDD" id="cd00610">
    <property type="entry name" value="OAT_like"/>
    <property type="match status" value="1"/>
</dbReference>
<dbReference type="PANTHER" id="PTHR43094:SF1">
    <property type="entry name" value="AMINOTRANSFERASE CLASS-III"/>
    <property type="match status" value="1"/>
</dbReference>
<keyword evidence="5 6" id="KW-0663">Pyridoxal phosphate</keyword>
<dbReference type="AlphaFoldDB" id="A0A3M6BMY1"/>
<evidence type="ECO:0000256" key="3">
    <source>
        <dbReference type="ARBA" id="ARBA00022576"/>
    </source>
</evidence>
<comment type="cofactor">
    <cofactor evidence="1">
        <name>pyridoxal 5'-phosphate</name>
        <dbReference type="ChEBI" id="CHEBI:597326"/>
    </cofactor>
</comment>
<dbReference type="InterPro" id="IPR049704">
    <property type="entry name" value="Aminotrans_3_PPA_site"/>
</dbReference>
<dbReference type="EMBL" id="RBUQ01000249">
    <property type="protein sequence ID" value="RMV32750.1"/>
    <property type="molecule type" value="Genomic_DNA"/>
</dbReference>
<keyword evidence="3 7" id="KW-0032">Aminotransferase</keyword>
<gene>
    <name evidence="7" type="ORF">ALP13_04749</name>
</gene>
<evidence type="ECO:0000256" key="5">
    <source>
        <dbReference type="ARBA" id="ARBA00022898"/>
    </source>
</evidence>
<dbReference type="GO" id="GO:0008483">
    <property type="term" value="F:transaminase activity"/>
    <property type="evidence" value="ECO:0007669"/>
    <property type="project" value="UniProtKB-KW"/>
</dbReference>
<dbReference type="InterPro" id="IPR015424">
    <property type="entry name" value="PyrdxlP-dep_Trfase"/>
</dbReference>
<dbReference type="PIRSF" id="PIRSF000521">
    <property type="entry name" value="Transaminase_4ab_Lys_Orn"/>
    <property type="match status" value="1"/>
</dbReference>
<dbReference type="InterPro" id="IPR015421">
    <property type="entry name" value="PyrdxlP-dep_Trfase_major"/>
</dbReference>
<dbReference type="SUPFAM" id="SSF53383">
    <property type="entry name" value="PLP-dependent transferases"/>
    <property type="match status" value="1"/>
</dbReference>